<comment type="pathway">
    <text evidence="2 8">One-carbon metabolism; tetrahydrofolate interconversion.</text>
</comment>
<comment type="caution">
    <text evidence="11">The sequence shown here is derived from an EMBL/GenBank/DDBJ whole genome shotgun (WGS) entry which is preliminary data.</text>
</comment>
<keyword evidence="6" id="KW-0521">NADP</keyword>
<dbReference type="Pfam" id="PF02219">
    <property type="entry name" value="MTHFR"/>
    <property type="match status" value="1"/>
</dbReference>
<dbReference type="FunFam" id="3.20.20.220:FF:000002">
    <property type="entry name" value="Methylenetetrahydrofolate reductase"/>
    <property type="match status" value="1"/>
</dbReference>
<evidence type="ECO:0000256" key="1">
    <source>
        <dbReference type="ARBA" id="ARBA00001974"/>
    </source>
</evidence>
<evidence type="ECO:0000256" key="7">
    <source>
        <dbReference type="ARBA" id="ARBA00023002"/>
    </source>
</evidence>
<comment type="cofactor">
    <cofactor evidence="1">
        <name>FAD</name>
        <dbReference type="ChEBI" id="CHEBI:57692"/>
    </cofactor>
</comment>
<reference evidence="11" key="2">
    <citation type="submission" date="2020-11" db="EMBL/GenBank/DDBJ databases">
        <authorList>
            <consortium name="DOE Joint Genome Institute"/>
            <person name="Kuo A."/>
            <person name="Miyauchi S."/>
            <person name="Kiss E."/>
            <person name="Drula E."/>
            <person name="Kohler A."/>
            <person name="Sanchez-Garcia M."/>
            <person name="Andreopoulos B."/>
            <person name="Barry K.W."/>
            <person name="Bonito G."/>
            <person name="Buee M."/>
            <person name="Carver A."/>
            <person name="Chen C."/>
            <person name="Cichocki N."/>
            <person name="Clum A."/>
            <person name="Culley D."/>
            <person name="Crous P.W."/>
            <person name="Fauchery L."/>
            <person name="Girlanda M."/>
            <person name="Hayes R."/>
            <person name="Keri Z."/>
            <person name="Labutti K."/>
            <person name="Lipzen A."/>
            <person name="Lombard V."/>
            <person name="Magnuson J."/>
            <person name="Maillard F."/>
            <person name="Morin E."/>
            <person name="Murat C."/>
            <person name="Nolan M."/>
            <person name="Ohm R."/>
            <person name="Pangilinan J."/>
            <person name="Pereira M."/>
            <person name="Perotto S."/>
            <person name="Peter M."/>
            <person name="Riley R."/>
            <person name="Sitrit Y."/>
            <person name="Stielow B."/>
            <person name="Szollosi G."/>
            <person name="Zifcakova L."/>
            <person name="Stursova M."/>
            <person name="Spatafora J.W."/>
            <person name="Tedersoo L."/>
            <person name="Vaario L.-M."/>
            <person name="Yamada A."/>
            <person name="Yan M."/>
            <person name="Wang P."/>
            <person name="Xu J."/>
            <person name="Bruns T."/>
            <person name="Baldrian P."/>
            <person name="Vilgalys R."/>
            <person name="Henrissat B."/>
            <person name="Grigoriev I.V."/>
            <person name="Hibbett D."/>
            <person name="Nagy L.G."/>
            <person name="Martin F.M."/>
        </authorList>
    </citation>
    <scope>NUCLEOTIDE SEQUENCE</scope>
    <source>
        <strain evidence="11">UH-Tt-Lm1</strain>
    </source>
</reference>
<dbReference type="Pfam" id="PF21895">
    <property type="entry name" value="MTHFR_C"/>
    <property type="match status" value="1"/>
</dbReference>
<evidence type="ECO:0000256" key="8">
    <source>
        <dbReference type="RuleBase" id="RU004254"/>
    </source>
</evidence>
<dbReference type="NCBIfam" id="TIGR00677">
    <property type="entry name" value="fadh2_euk"/>
    <property type="match status" value="1"/>
</dbReference>
<dbReference type="GO" id="GO:0071949">
    <property type="term" value="F:FAD binding"/>
    <property type="evidence" value="ECO:0007669"/>
    <property type="project" value="TreeGrafter"/>
</dbReference>
<dbReference type="InterPro" id="IPR029041">
    <property type="entry name" value="FAD-linked_oxidoreductase-like"/>
</dbReference>
<evidence type="ECO:0000313" key="12">
    <source>
        <dbReference type="Proteomes" id="UP000736335"/>
    </source>
</evidence>
<evidence type="ECO:0000256" key="6">
    <source>
        <dbReference type="ARBA" id="ARBA00022857"/>
    </source>
</evidence>
<dbReference type="Proteomes" id="UP000736335">
    <property type="component" value="Unassembled WGS sequence"/>
</dbReference>
<keyword evidence="4" id="KW-0285">Flavoprotein</keyword>
<dbReference type="InterPro" id="IPR003171">
    <property type="entry name" value="Mehydrof_redctse-like"/>
</dbReference>
<accession>A0A9P6HQW0</accession>
<evidence type="ECO:0000256" key="9">
    <source>
        <dbReference type="SAM" id="MobiDB-lite"/>
    </source>
</evidence>
<dbReference type="GO" id="GO:0005829">
    <property type="term" value="C:cytosol"/>
    <property type="evidence" value="ECO:0007669"/>
    <property type="project" value="TreeGrafter"/>
</dbReference>
<dbReference type="CDD" id="cd00537">
    <property type="entry name" value="MTHFR"/>
    <property type="match status" value="1"/>
</dbReference>
<dbReference type="PANTHER" id="PTHR45754:SF1">
    <property type="entry name" value="METHYLENETETRAHYDROFOLATE REDUCTASE 1"/>
    <property type="match status" value="1"/>
</dbReference>
<dbReference type="PANTHER" id="PTHR45754">
    <property type="entry name" value="METHYLENETETRAHYDROFOLATE REDUCTASE"/>
    <property type="match status" value="1"/>
</dbReference>
<dbReference type="GO" id="GO:0009086">
    <property type="term" value="P:methionine biosynthetic process"/>
    <property type="evidence" value="ECO:0007669"/>
    <property type="project" value="TreeGrafter"/>
</dbReference>
<feature type="domain" description="MTHFR SAM-binding regulatory" evidence="10">
    <location>
        <begin position="355"/>
        <end position="604"/>
    </location>
</feature>
<keyword evidence="5" id="KW-0274">FAD</keyword>
<keyword evidence="7" id="KW-0560">Oxidoreductase</keyword>
<protein>
    <submittedName>
        <fullName evidence="11">Methylenetetrahydrofolate reductase-domain-containing protein</fullName>
    </submittedName>
</protein>
<sequence>MKWTDKIEKRGSSRPFYTFEFFPPRTDQGFANLLPRISRLNTLGPLGICITWGAGGSTQDRSLDLAGLTQSEYGIDTLLHLTCTNIVQERLDDALKEAQSRGIQNILALRGDPPRGQEAWIPMDPRFQHAIDLVTYIRQSEEYSSNFCIGVAAYPDGHPDAENDRETEFRHLKAKVDAGADFIVTQLFYDTDAFLEWVKEIRARGINVPVIPGIMPLQTYASFLRITKLCGTSVPPLILADLDKIKHDDQLVKDYGVKLATDMIRKLVENGINGVNFCTLNLEKSVQLILEDLQWTAYHDDRHWNKLINMTDHEPLSSETDLTISAHRATDTAAQNLADQPGKATGIGKGEANSASTWDEFPNGRFGDFKSPAYGVQDPWGGFASHPTNEAIAKWGRPTTLEELTALFLRHLHSEISDTPFSDGPLNEESQVILPQLEKLTEKGWWTVGSQPAVDGAKSTDPVFGWGPRGGYVYQKAFVEFFATEEDVERVISKVESQGEGWVDYFAVNLEGNLRTSMSDDGKNAVTWGVFPGQEIVQTTIIETESFLAWKDAAFSLWADWASVYAPQSPERNLLESVRKERWLVSIVHHDYIHTDSLWKFVSDL</sequence>
<name>A0A9P6HQW0_9AGAM</name>
<dbReference type="SUPFAM" id="SSF51730">
    <property type="entry name" value="FAD-linked oxidoreductase"/>
    <property type="match status" value="1"/>
</dbReference>
<dbReference type="GO" id="GO:0004489">
    <property type="term" value="F:methylenetetrahydrofolate reductase [NAD(P)H] activity"/>
    <property type="evidence" value="ECO:0007669"/>
    <property type="project" value="InterPro"/>
</dbReference>
<gene>
    <name evidence="11" type="ORF">BJ322DRAFT_1031135</name>
</gene>
<evidence type="ECO:0000313" key="11">
    <source>
        <dbReference type="EMBL" id="KAF9792741.1"/>
    </source>
</evidence>
<dbReference type="GO" id="GO:0035999">
    <property type="term" value="P:tetrahydrofolate interconversion"/>
    <property type="evidence" value="ECO:0007669"/>
    <property type="project" value="TreeGrafter"/>
</dbReference>
<dbReference type="AlphaFoldDB" id="A0A9P6HQW0"/>
<organism evidence="11 12">
    <name type="scientific">Thelephora terrestris</name>
    <dbReference type="NCBI Taxonomy" id="56493"/>
    <lineage>
        <taxon>Eukaryota</taxon>
        <taxon>Fungi</taxon>
        <taxon>Dikarya</taxon>
        <taxon>Basidiomycota</taxon>
        <taxon>Agaricomycotina</taxon>
        <taxon>Agaricomycetes</taxon>
        <taxon>Thelephorales</taxon>
        <taxon>Thelephoraceae</taxon>
        <taxon>Thelephora</taxon>
    </lineage>
</organism>
<dbReference type="InterPro" id="IPR053806">
    <property type="entry name" value="MTHFR_C"/>
</dbReference>
<evidence type="ECO:0000256" key="2">
    <source>
        <dbReference type="ARBA" id="ARBA00004777"/>
    </source>
</evidence>
<evidence type="ECO:0000256" key="4">
    <source>
        <dbReference type="ARBA" id="ARBA00022630"/>
    </source>
</evidence>
<evidence type="ECO:0000256" key="5">
    <source>
        <dbReference type="ARBA" id="ARBA00022827"/>
    </source>
</evidence>
<dbReference type="Gene3D" id="3.20.20.220">
    <property type="match status" value="1"/>
</dbReference>
<dbReference type="EMBL" id="WIUZ02000001">
    <property type="protein sequence ID" value="KAF9792741.1"/>
    <property type="molecule type" value="Genomic_DNA"/>
</dbReference>
<dbReference type="OrthoDB" id="16284at2759"/>
<evidence type="ECO:0000259" key="10">
    <source>
        <dbReference type="Pfam" id="PF21895"/>
    </source>
</evidence>
<dbReference type="InterPro" id="IPR004621">
    <property type="entry name" value="Fadh2_euk"/>
</dbReference>
<keyword evidence="12" id="KW-1185">Reference proteome</keyword>
<evidence type="ECO:0000256" key="3">
    <source>
        <dbReference type="ARBA" id="ARBA00006743"/>
    </source>
</evidence>
<proteinExistence type="inferred from homology"/>
<reference evidence="11" key="1">
    <citation type="journal article" date="2020" name="Nat. Commun.">
        <title>Large-scale genome sequencing of mycorrhizal fungi provides insights into the early evolution of symbiotic traits.</title>
        <authorList>
            <person name="Miyauchi S."/>
            <person name="Kiss E."/>
            <person name="Kuo A."/>
            <person name="Drula E."/>
            <person name="Kohler A."/>
            <person name="Sanchez-Garcia M."/>
            <person name="Morin E."/>
            <person name="Andreopoulos B."/>
            <person name="Barry K.W."/>
            <person name="Bonito G."/>
            <person name="Buee M."/>
            <person name="Carver A."/>
            <person name="Chen C."/>
            <person name="Cichocki N."/>
            <person name="Clum A."/>
            <person name="Culley D."/>
            <person name="Crous P.W."/>
            <person name="Fauchery L."/>
            <person name="Girlanda M."/>
            <person name="Hayes R.D."/>
            <person name="Keri Z."/>
            <person name="LaButti K."/>
            <person name="Lipzen A."/>
            <person name="Lombard V."/>
            <person name="Magnuson J."/>
            <person name="Maillard F."/>
            <person name="Murat C."/>
            <person name="Nolan M."/>
            <person name="Ohm R.A."/>
            <person name="Pangilinan J."/>
            <person name="Pereira M.F."/>
            <person name="Perotto S."/>
            <person name="Peter M."/>
            <person name="Pfister S."/>
            <person name="Riley R."/>
            <person name="Sitrit Y."/>
            <person name="Stielow J.B."/>
            <person name="Szollosi G."/>
            <person name="Zifcakova L."/>
            <person name="Stursova M."/>
            <person name="Spatafora J.W."/>
            <person name="Tedersoo L."/>
            <person name="Vaario L.M."/>
            <person name="Yamada A."/>
            <person name="Yan M."/>
            <person name="Wang P."/>
            <person name="Xu J."/>
            <person name="Bruns T."/>
            <person name="Baldrian P."/>
            <person name="Vilgalys R."/>
            <person name="Dunand C."/>
            <person name="Henrissat B."/>
            <person name="Grigoriev I.V."/>
            <person name="Hibbett D."/>
            <person name="Nagy L.G."/>
            <person name="Martin F.M."/>
        </authorList>
    </citation>
    <scope>NUCLEOTIDE SEQUENCE</scope>
    <source>
        <strain evidence="11">UH-Tt-Lm1</strain>
    </source>
</reference>
<feature type="region of interest" description="Disordered" evidence="9">
    <location>
        <begin position="339"/>
        <end position="358"/>
    </location>
</feature>
<comment type="similarity">
    <text evidence="3">Belongs to the methylenetetrahydrofolate reductase family.</text>
</comment>